<keyword evidence="7 9" id="KW-0675">Receptor</keyword>
<evidence type="ECO:0000256" key="6">
    <source>
        <dbReference type="ARBA" id="ARBA00023163"/>
    </source>
</evidence>
<keyword evidence="4 9" id="KW-0805">Transcription regulation</keyword>
<keyword evidence="14" id="KW-1185">Reference proteome</keyword>
<feature type="domain" description="NR LBD" evidence="12">
    <location>
        <begin position="179"/>
        <end position="400"/>
    </location>
</feature>
<evidence type="ECO:0000256" key="9">
    <source>
        <dbReference type="RuleBase" id="RU004334"/>
    </source>
</evidence>
<dbReference type="GO" id="GO:0048384">
    <property type="term" value="P:retinoic acid receptor signaling pathway"/>
    <property type="evidence" value="ECO:0007669"/>
    <property type="project" value="InterPro"/>
</dbReference>
<dbReference type="GO" id="GO:0004879">
    <property type="term" value="F:nuclear receptor activity"/>
    <property type="evidence" value="ECO:0007669"/>
    <property type="project" value="InterPro"/>
</dbReference>
<dbReference type="InterPro" id="IPR003078">
    <property type="entry name" value="Retinoic_acid_rcpt"/>
</dbReference>
<dbReference type="PROSITE" id="PS00031">
    <property type="entry name" value="NUCLEAR_REC_DBD_1"/>
    <property type="match status" value="1"/>
</dbReference>
<feature type="domain" description="Nuclear receptor" evidence="11">
    <location>
        <begin position="67"/>
        <end position="142"/>
    </location>
</feature>
<dbReference type="GO" id="GO:0043565">
    <property type="term" value="F:sequence-specific DNA binding"/>
    <property type="evidence" value="ECO:0007669"/>
    <property type="project" value="InterPro"/>
</dbReference>
<dbReference type="SUPFAM" id="SSF48508">
    <property type="entry name" value="Nuclear receptor ligand-binding domain"/>
    <property type="match status" value="1"/>
</dbReference>
<evidence type="ECO:0000256" key="5">
    <source>
        <dbReference type="ARBA" id="ARBA00023125"/>
    </source>
</evidence>
<dbReference type="AlphaFoldDB" id="A0AAN8JDT1"/>
<keyword evidence="1 9" id="KW-0479">Metal-binding</keyword>
<evidence type="ECO:0000256" key="2">
    <source>
        <dbReference type="ARBA" id="ARBA00022771"/>
    </source>
</evidence>
<dbReference type="Proteomes" id="UP001347796">
    <property type="component" value="Unassembled WGS sequence"/>
</dbReference>
<keyword evidence="2 9" id="KW-0863">Zinc-finger</keyword>
<dbReference type="InterPro" id="IPR000536">
    <property type="entry name" value="Nucl_hrmn_rcpt_lig-bd"/>
</dbReference>
<dbReference type="Gene3D" id="3.30.50.10">
    <property type="entry name" value="Erythroid Transcription Factor GATA-1, subunit A"/>
    <property type="match status" value="1"/>
</dbReference>
<dbReference type="SUPFAM" id="SSF57716">
    <property type="entry name" value="Glucocorticoid receptor-like (DNA-binding domain)"/>
    <property type="match status" value="1"/>
</dbReference>
<evidence type="ECO:0000256" key="8">
    <source>
        <dbReference type="ARBA" id="ARBA00023242"/>
    </source>
</evidence>
<dbReference type="SMART" id="SM00399">
    <property type="entry name" value="ZnF_C4"/>
    <property type="match status" value="1"/>
</dbReference>
<reference evidence="13 14" key="1">
    <citation type="submission" date="2024-01" db="EMBL/GenBank/DDBJ databases">
        <title>The genome of the rayed Mediterranean limpet Patella caerulea (Linnaeus, 1758).</title>
        <authorList>
            <person name="Anh-Thu Weber A."/>
            <person name="Halstead-Nussloch G."/>
        </authorList>
    </citation>
    <scope>NUCLEOTIDE SEQUENCE [LARGE SCALE GENOMIC DNA]</scope>
    <source>
        <strain evidence="13">AATW-2023a</strain>
        <tissue evidence="13">Whole specimen</tissue>
    </source>
</reference>
<protein>
    <submittedName>
        <fullName evidence="13">Uncharacterized protein</fullName>
    </submittedName>
</protein>
<dbReference type="InterPro" id="IPR001628">
    <property type="entry name" value="Znf_hrmn_rcpt"/>
</dbReference>
<dbReference type="InterPro" id="IPR050200">
    <property type="entry name" value="Nuclear_hormone_rcpt_NR3"/>
</dbReference>
<keyword evidence="3 9" id="KW-0862">Zinc</keyword>
<keyword evidence="5 9" id="KW-0238">DNA-binding</keyword>
<evidence type="ECO:0000313" key="14">
    <source>
        <dbReference type="Proteomes" id="UP001347796"/>
    </source>
</evidence>
<dbReference type="PROSITE" id="PS51030">
    <property type="entry name" value="NUCLEAR_REC_DBD_2"/>
    <property type="match status" value="1"/>
</dbReference>
<dbReference type="InterPro" id="IPR001723">
    <property type="entry name" value="Nuclear_hrmn_rcpt"/>
</dbReference>
<comment type="similarity">
    <text evidence="9">Belongs to the nuclear hormone receptor family.</text>
</comment>
<evidence type="ECO:0000256" key="7">
    <source>
        <dbReference type="ARBA" id="ARBA00023170"/>
    </source>
</evidence>
<dbReference type="InterPro" id="IPR035500">
    <property type="entry name" value="NHR-like_dom_sf"/>
</dbReference>
<dbReference type="PRINTS" id="PR00047">
    <property type="entry name" value="STROIDFINGER"/>
</dbReference>
<dbReference type="Gene3D" id="1.10.565.10">
    <property type="entry name" value="Retinoid X Receptor"/>
    <property type="match status" value="1"/>
</dbReference>
<gene>
    <name evidence="13" type="ORF">SNE40_017387</name>
</gene>
<dbReference type="PANTHER" id="PTHR48092">
    <property type="entry name" value="KNIRPS-RELATED PROTEIN-RELATED"/>
    <property type="match status" value="1"/>
</dbReference>
<evidence type="ECO:0000313" key="13">
    <source>
        <dbReference type="EMBL" id="KAK6174039.1"/>
    </source>
</evidence>
<evidence type="ECO:0000256" key="1">
    <source>
        <dbReference type="ARBA" id="ARBA00022723"/>
    </source>
</evidence>
<evidence type="ECO:0000259" key="12">
    <source>
        <dbReference type="PROSITE" id="PS51843"/>
    </source>
</evidence>
<organism evidence="13 14">
    <name type="scientific">Patella caerulea</name>
    <name type="common">Rayed Mediterranean limpet</name>
    <dbReference type="NCBI Taxonomy" id="87958"/>
    <lineage>
        <taxon>Eukaryota</taxon>
        <taxon>Metazoa</taxon>
        <taxon>Spiralia</taxon>
        <taxon>Lophotrochozoa</taxon>
        <taxon>Mollusca</taxon>
        <taxon>Gastropoda</taxon>
        <taxon>Patellogastropoda</taxon>
        <taxon>Patelloidea</taxon>
        <taxon>Patellidae</taxon>
        <taxon>Patella</taxon>
    </lineage>
</organism>
<keyword evidence="6 9" id="KW-0804">Transcription</keyword>
<keyword evidence="8 9" id="KW-0539">Nucleus</keyword>
<dbReference type="PROSITE" id="PS51843">
    <property type="entry name" value="NR_LBD"/>
    <property type="match status" value="1"/>
</dbReference>
<dbReference type="FunFam" id="3.30.50.10:FF:000044">
    <property type="entry name" value="retinoic acid receptor beta isoform X4"/>
    <property type="match status" value="1"/>
</dbReference>
<evidence type="ECO:0000256" key="3">
    <source>
        <dbReference type="ARBA" id="ARBA00022833"/>
    </source>
</evidence>
<dbReference type="GO" id="GO:0005634">
    <property type="term" value="C:nucleus"/>
    <property type="evidence" value="ECO:0007669"/>
    <property type="project" value="UniProtKB-SubCell"/>
</dbReference>
<name>A0AAN8JDT1_PATCE</name>
<dbReference type="EMBL" id="JAZGQO010000011">
    <property type="protein sequence ID" value="KAK6174039.1"/>
    <property type="molecule type" value="Genomic_DNA"/>
</dbReference>
<dbReference type="Pfam" id="PF00105">
    <property type="entry name" value="zf-C4"/>
    <property type="match status" value="1"/>
</dbReference>
<comment type="subcellular location">
    <subcellularLocation>
        <location evidence="9">Nucleus</location>
    </subcellularLocation>
</comment>
<evidence type="ECO:0000256" key="10">
    <source>
        <dbReference type="SAM" id="MobiDB-lite"/>
    </source>
</evidence>
<dbReference type="CDD" id="cd06961">
    <property type="entry name" value="NR_DBD_TR"/>
    <property type="match status" value="1"/>
</dbReference>
<feature type="region of interest" description="Disordered" evidence="10">
    <location>
        <begin position="138"/>
        <end position="158"/>
    </location>
</feature>
<evidence type="ECO:0000256" key="4">
    <source>
        <dbReference type="ARBA" id="ARBA00023015"/>
    </source>
</evidence>
<dbReference type="PRINTS" id="PR00398">
    <property type="entry name" value="STRDHORMONER"/>
</dbReference>
<sequence length="400" mass="45077">MENENGGNTTLSPVEYTESVQTVTSNPMTVTISDAHAVFAQPISMEDYRETTIDSQEKTADIGNMTGTKCLVCEDRASGYHYSVFSCEGCKGFFKRTVQKGLTYVCREQGNCVINKSTRNSCQHCRYNKCTQMGMKKEAVREDRSPGGKHRHKRQRTEEMTGCVMPDGTLAAVPNKDEFQDTIIETLVNAQPDYFPKSDRVITGSSISVNELMQYGYSELKYIIEWAKKVPGFQELSMEDQMCLLKSSFMELNVLRLAYRSMNLGNCIKFAEGVVIPIDVAQGMGWGKELINATMEFTGRLQELKIDRTEFCIINAIVLTFPDAVGIQDKFSVLGLQTKILDTLRRYTLHNYPNETRRYGKTLLRLPSLRTVSAKAAEKFLSLTVDGSIQLNDLVFEMIT</sequence>
<dbReference type="Pfam" id="PF00104">
    <property type="entry name" value="Hormone_recep"/>
    <property type="match status" value="1"/>
</dbReference>
<evidence type="ECO:0000259" key="11">
    <source>
        <dbReference type="PROSITE" id="PS51030"/>
    </source>
</evidence>
<dbReference type="GO" id="GO:0008270">
    <property type="term" value="F:zinc ion binding"/>
    <property type="evidence" value="ECO:0007669"/>
    <property type="project" value="UniProtKB-KW"/>
</dbReference>
<dbReference type="SMART" id="SM00430">
    <property type="entry name" value="HOLI"/>
    <property type="match status" value="1"/>
</dbReference>
<dbReference type="PRINTS" id="PR01292">
    <property type="entry name" value="RETNOICACIDR"/>
</dbReference>
<accession>A0AAN8JDT1</accession>
<proteinExistence type="inferred from homology"/>
<dbReference type="InterPro" id="IPR013088">
    <property type="entry name" value="Znf_NHR/GATA"/>
</dbReference>
<comment type="caution">
    <text evidence="13">The sequence shown here is derived from an EMBL/GenBank/DDBJ whole genome shotgun (WGS) entry which is preliminary data.</text>
</comment>